<dbReference type="AlphaFoldDB" id="A0A433U3M6"/>
<comment type="caution">
    <text evidence="1">The sequence shown here is derived from an EMBL/GenBank/DDBJ whole genome shotgun (WGS) entry which is preliminary data.</text>
</comment>
<dbReference type="Proteomes" id="UP000271974">
    <property type="component" value="Unassembled WGS sequence"/>
</dbReference>
<organism evidence="1 2">
    <name type="scientific">Elysia chlorotica</name>
    <name type="common">Eastern emerald elysia</name>
    <name type="synonym">Sea slug</name>
    <dbReference type="NCBI Taxonomy" id="188477"/>
    <lineage>
        <taxon>Eukaryota</taxon>
        <taxon>Metazoa</taxon>
        <taxon>Spiralia</taxon>
        <taxon>Lophotrochozoa</taxon>
        <taxon>Mollusca</taxon>
        <taxon>Gastropoda</taxon>
        <taxon>Heterobranchia</taxon>
        <taxon>Euthyneura</taxon>
        <taxon>Panpulmonata</taxon>
        <taxon>Sacoglossa</taxon>
        <taxon>Placobranchoidea</taxon>
        <taxon>Plakobranchidae</taxon>
        <taxon>Elysia</taxon>
    </lineage>
</organism>
<protein>
    <submittedName>
        <fullName evidence="1">Uncharacterized protein</fullName>
    </submittedName>
</protein>
<evidence type="ECO:0000313" key="1">
    <source>
        <dbReference type="EMBL" id="RUS88414.1"/>
    </source>
</evidence>
<feature type="non-terminal residue" evidence="1">
    <location>
        <position position="1"/>
    </location>
</feature>
<accession>A0A433U3M6</accession>
<keyword evidence="2" id="KW-1185">Reference proteome</keyword>
<gene>
    <name evidence="1" type="ORF">EGW08_003810</name>
</gene>
<proteinExistence type="predicted"/>
<dbReference type="EMBL" id="RQTK01000083">
    <property type="protein sequence ID" value="RUS88414.1"/>
    <property type="molecule type" value="Genomic_DNA"/>
</dbReference>
<evidence type="ECO:0000313" key="2">
    <source>
        <dbReference type="Proteomes" id="UP000271974"/>
    </source>
</evidence>
<reference evidence="1 2" key="1">
    <citation type="submission" date="2019-01" db="EMBL/GenBank/DDBJ databases">
        <title>A draft genome assembly of the solar-powered sea slug Elysia chlorotica.</title>
        <authorList>
            <person name="Cai H."/>
            <person name="Li Q."/>
            <person name="Fang X."/>
            <person name="Li J."/>
            <person name="Curtis N.E."/>
            <person name="Altenburger A."/>
            <person name="Shibata T."/>
            <person name="Feng M."/>
            <person name="Maeda T."/>
            <person name="Schwartz J.A."/>
            <person name="Shigenobu S."/>
            <person name="Lundholm N."/>
            <person name="Nishiyama T."/>
            <person name="Yang H."/>
            <person name="Hasebe M."/>
            <person name="Li S."/>
            <person name="Pierce S.K."/>
            <person name="Wang J."/>
        </authorList>
    </citation>
    <scope>NUCLEOTIDE SEQUENCE [LARGE SCALE GENOMIC DNA]</scope>
    <source>
        <strain evidence="1">EC2010</strain>
        <tissue evidence="1">Whole organism of an adult</tissue>
    </source>
</reference>
<name>A0A433U3M6_ELYCH</name>
<feature type="non-terminal residue" evidence="1">
    <location>
        <position position="103"/>
    </location>
</feature>
<sequence>NQELYCPRLLAAVGGHLDHETFHTLKHQLRAFHAPWDKYNPNKLNFSYLRHLVGEQQRYRNGVDVVAEAKLNDVADTQDHRMARRDVGRPDVVVADQVKHDMD</sequence>